<feature type="domain" description="Reverse transcriptase Ty1/copia-type" evidence="1">
    <location>
        <begin position="1"/>
        <end position="133"/>
    </location>
</feature>
<sequence length="148" mass="16724">MDVSNAFLHRELGEEIYMSLPQGYTPHECVILPPNYVCRLCKSLYGLEQASRQWYNHILSMLLGANYVESSADTTLFVRVIVVSFVVVLVNVDDIMIASNIDEAVESLKRLLRLKFQIKDLVPTPFVLGLEIALVHPLECMCVRGSTH</sequence>
<gene>
    <name evidence="2" type="ORF">MERR_LOCUS6075</name>
</gene>
<comment type="caution">
    <text evidence="2">The sequence shown here is derived from an EMBL/GenBank/DDBJ whole genome shotgun (WGS) entry which is preliminary data.</text>
</comment>
<dbReference type="OrthoDB" id="411615at2759"/>
<reference evidence="2" key="1">
    <citation type="submission" date="2020-01" db="EMBL/GenBank/DDBJ databases">
        <authorList>
            <person name="Mishra B."/>
        </authorList>
    </citation>
    <scope>NUCLEOTIDE SEQUENCE [LARGE SCALE GENOMIC DNA]</scope>
</reference>
<proteinExistence type="predicted"/>
<evidence type="ECO:0000259" key="1">
    <source>
        <dbReference type="Pfam" id="PF07727"/>
    </source>
</evidence>
<evidence type="ECO:0000313" key="3">
    <source>
        <dbReference type="Proteomes" id="UP000467841"/>
    </source>
</evidence>
<dbReference type="AlphaFoldDB" id="A0A6D2HQ88"/>
<evidence type="ECO:0000313" key="2">
    <source>
        <dbReference type="EMBL" id="CAA7018840.1"/>
    </source>
</evidence>
<dbReference type="Pfam" id="PF07727">
    <property type="entry name" value="RVT_2"/>
    <property type="match status" value="1"/>
</dbReference>
<keyword evidence="3" id="KW-1185">Reference proteome</keyword>
<accession>A0A6D2HQ88</accession>
<dbReference type="EMBL" id="CACVBM020000421">
    <property type="protein sequence ID" value="CAA7018840.1"/>
    <property type="molecule type" value="Genomic_DNA"/>
</dbReference>
<name>A0A6D2HQ88_9BRAS</name>
<protein>
    <recommendedName>
        <fullName evidence="1">Reverse transcriptase Ty1/copia-type domain-containing protein</fullName>
    </recommendedName>
</protein>
<organism evidence="2 3">
    <name type="scientific">Microthlaspi erraticum</name>
    <dbReference type="NCBI Taxonomy" id="1685480"/>
    <lineage>
        <taxon>Eukaryota</taxon>
        <taxon>Viridiplantae</taxon>
        <taxon>Streptophyta</taxon>
        <taxon>Embryophyta</taxon>
        <taxon>Tracheophyta</taxon>
        <taxon>Spermatophyta</taxon>
        <taxon>Magnoliopsida</taxon>
        <taxon>eudicotyledons</taxon>
        <taxon>Gunneridae</taxon>
        <taxon>Pentapetalae</taxon>
        <taxon>rosids</taxon>
        <taxon>malvids</taxon>
        <taxon>Brassicales</taxon>
        <taxon>Brassicaceae</taxon>
        <taxon>Coluteocarpeae</taxon>
        <taxon>Microthlaspi</taxon>
    </lineage>
</organism>
<dbReference type="InterPro" id="IPR013103">
    <property type="entry name" value="RVT_2"/>
</dbReference>
<dbReference type="Proteomes" id="UP000467841">
    <property type="component" value="Unassembled WGS sequence"/>
</dbReference>